<dbReference type="GO" id="GO:0044550">
    <property type="term" value="P:secondary metabolite biosynthetic process"/>
    <property type="evidence" value="ECO:0007669"/>
    <property type="project" value="UniProtKB-ARBA"/>
</dbReference>
<dbReference type="Pfam" id="PF00668">
    <property type="entry name" value="Condensation"/>
    <property type="match status" value="1"/>
</dbReference>
<dbReference type="AlphaFoldDB" id="B9XAN7"/>
<dbReference type="FunFam" id="3.40.50.12780:FF:000012">
    <property type="entry name" value="Non-ribosomal peptide synthetase"/>
    <property type="match status" value="1"/>
</dbReference>
<dbReference type="CDD" id="cd05930">
    <property type="entry name" value="A_NRPS"/>
    <property type="match status" value="1"/>
</dbReference>
<dbReference type="CDD" id="cd19531">
    <property type="entry name" value="LCL_NRPS-like"/>
    <property type="match status" value="1"/>
</dbReference>
<dbReference type="FunFam" id="3.30.300.30:FF:000010">
    <property type="entry name" value="Enterobactin synthetase component F"/>
    <property type="match status" value="1"/>
</dbReference>
<accession>B9XAN7</accession>
<dbReference type="RefSeq" id="WP_007412885.1">
    <property type="nucleotide sequence ID" value="NZ_ABOX02000002.1"/>
</dbReference>
<dbReference type="InterPro" id="IPR020459">
    <property type="entry name" value="AMP-binding"/>
</dbReference>
<organism evidence="4 5">
    <name type="scientific">Pedosphaera parvula (strain Ellin514)</name>
    <dbReference type="NCBI Taxonomy" id="320771"/>
    <lineage>
        <taxon>Bacteria</taxon>
        <taxon>Pseudomonadati</taxon>
        <taxon>Verrucomicrobiota</taxon>
        <taxon>Pedosphaerae</taxon>
        <taxon>Pedosphaerales</taxon>
        <taxon>Pedosphaeraceae</taxon>
        <taxon>Pedosphaera</taxon>
    </lineage>
</organism>
<dbReference type="FunFam" id="3.40.50.980:FF:000001">
    <property type="entry name" value="Non-ribosomal peptide synthetase"/>
    <property type="match status" value="1"/>
</dbReference>
<dbReference type="PRINTS" id="PR00154">
    <property type="entry name" value="AMPBINDING"/>
</dbReference>
<evidence type="ECO:0000313" key="4">
    <source>
        <dbReference type="EMBL" id="EEF63072.1"/>
    </source>
</evidence>
<dbReference type="InterPro" id="IPR020845">
    <property type="entry name" value="AMP-binding_CS"/>
</dbReference>
<dbReference type="Gene3D" id="1.10.1200.10">
    <property type="entry name" value="ACP-like"/>
    <property type="match status" value="1"/>
</dbReference>
<dbReference type="InterPro" id="IPR000873">
    <property type="entry name" value="AMP-dep_synth/lig_dom"/>
</dbReference>
<dbReference type="Pfam" id="PF13193">
    <property type="entry name" value="AMP-binding_C"/>
    <property type="match status" value="1"/>
</dbReference>
<sequence length="1115" mass="124176">MSNVANTAARLLGNTRLAKKLVGQPVLSPAQKRLWMLEQLYPGQAFNNLSSVLKLEGLLHLACLIQSLSDIVQRHEVLGTKVYTNKGRPVISIAPALALNVPIEDLSKLPHHEHGVRANEIMATESCQPFDLSRDLLLRARILRVAPEEHLLLLTTHKLAADIRSFQILHQELATLYRAYTQHRPGSLPDVPFGYYDSAVLMLGEEDEILGNQLAYWKRKLKGKLPAIDLPTDNSRPTIQTYAGAQHRFALHSDLCGPLKALAQRLHTTLRVVLLAAFQILLHRWSGQEDILVGSPVSGRNEKTDRLIGPFENTLVFRTQLSGDQSFKAILDQVCQVVSEAEGNQDLRFENLLEALHLDQDISRSPIFQVMFHFESALPFPLEHPGLSMVPLPTNNNTMLYDLTLALREQKYGVIGSFVYNPNLFEGATILRMLGNFQTLLEGIIADPNEAISRLPLLTKAETYQLLVEWNDTQAHYATSRCVHHLFEEQVHRTPEAVAAVYEDKHLTYQQLNLKANKLARELQECGVGPDVRVGVFMNRSLEMIVGLYAIHKAGGAYVPLAPSNPPERLAFMLEDAQVPVLLTQPTLLAMLPPTTAKVISLDQNLTAQIPPNGSEVEATTEASLQSDLKAVVTPENLAYVIYTSGSTGKPKGVMVRHCNVVNFFAGMDRVIGREPGVWLALTSISFDISVLELFWTLSCGFKAVIQGDDAAGAHTKAIPPNRAAAIEHKYTIPEQILRYGVTHLQCTPSLAGIMLEEPKTAAALRNVKKFLFGGEPLPPTLVEKIAGFGELLNMYGPTETTIWSTTHSVTREDDLMSIGRPIANTEIYILDAHLQPVPVGVAGELFIGGAGVARGYLNRPELTAERFIQHPFKTTSNRLYRTGDLARYRHDGKIEYLERLDHQVKLRGFRIELGEIEAALGQHPSIKESVVSVWEARPNDKRLVGYCVAKPSQEFQAMELRRFLKTKLPEYMVPSILLQLDALPLTPNGKIDRKALPTPELRHASESLHVPPQTHMEKCIAAIWQELLHIEQIGTGDDFFDLGGNSLMLVEAHARVCEQLNLQIPLSKFFQVSNIAALAKYIVELSRSSNSLSKMKQRALRQRQALALRKHIKQ</sequence>
<keyword evidence="5" id="KW-1185">Reference proteome</keyword>
<dbReference type="Gene3D" id="3.40.50.980">
    <property type="match status" value="2"/>
</dbReference>
<dbReference type="SUPFAM" id="SSF56801">
    <property type="entry name" value="Acetyl-CoA synthetase-like"/>
    <property type="match status" value="1"/>
</dbReference>
<dbReference type="InterPro" id="IPR009081">
    <property type="entry name" value="PP-bd_ACP"/>
</dbReference>
<dbReference type="InterPro" id="IPR023213">
    <property type="entry name" value="CAT-like_dom_sf"/>
</dbReference>
<dbReference type="InterPro" id="IPR010071">
    <property type="entry name" value="AA_adenyl_dom"/>
</dbReference>
<dbReference type="InterPro" id="IPR020806">
    <property type="entry name" value="PKS_PP-bd"/>
</dbReference>
<dbReference type="InterPro" id="IPR045851">
    <property type="entry name" value="AMP-bd_C_sf"/>
</dbReference>
<dbReference type="Gene3D" id="3.30.559.30">
    <property type="entry name" value="Nonribosomal peptide synthetase, condensation domain"/>
    <property type="match status" value="1"/>
</dbReference>
<feature type="domain" description="Carrier" evidence="3">
    <location>
        <begin position="1012"/>
        <end position="1087"/>
    </location>
</feature>
<dbReference type="PROSITE" id="PS50075">
    <property type="entry name" value="CARRIER"/>
    <property type="match status" value="1"/>
</dbReference>
<dbReference type="SUPFAM" id="SSF47336">
    <property type="entry name" value="ACP-like"/>
    <property type="match status" value="1"/>
</dbReference>
<evidence type="ECO:0000313" key="5">
    <source>
        <dbReference type="Proteomes" id="UP000003688"/>
    </source>
</evidence>
<dbReference type="STRING" id="320771.Cflav_PD5707"/>
<dbReference type="OrthoDB" id="473401at2"/>
<proteinExistence type="predicted"/>
<dbReference type="Gene3D" id="3.30.300.30">
    <property type="match status" value="1"/>
</dbReference>
<dbReference type="Gene3D" id="3.30.559.10">
    <property type="entry name" value="Chloramphenicol acetyltransferase-like domain"/>
    <property type="match status" value="1"/>
</dbReference>
<dbReference type="InterPro" id="IPR001242">
    <property type="entry name" value="Condensation_dom"/>
</dbReference>
<dbReference type="Proteomes" id="UP000003688">
    <property type="component" value="Unassembled WGS sequence"/>
</dbReference>
<dbReference type="Pfam" id="PF00501">
    <property type="entry name" value="AMP-binding"/>
    <property type="match status" value="1"/>
</dbReference>
<dbReference type="FunFam" id="2.30.38.10:FF:000001">
    <property type="entry name" value="Non-ribosomal peptide synthetase PvdI"/>
    <property type="match status" value="1"/>
</dbReference>
<keyword evidence="1" id="KW-0596">Phosphopantetheine</keyword>
<dbReference type="GO" id="GO:0043041">
    <property type="term" value="P:amino acid activation for nonribosomal peptide biosynthetic process"/>
    <property type="evidence" value="ECO:0007669"/>
    <property type="project" value="TreeGrafter"/>
</dbReference>
<dbReference type="SMART" id="SM00823">
    <property type="entry name" value="PKS_PP"/>
    <property type="match status" value="1"/>
</dbReference>
<dbReference type="NCBIfam" id="TIGR01733">
    <property type="entry name" value="AA-adenyl-dom"/>
    <property type="match status" value="1"/>
</dbReference>
<evidence type="ECO:0000259" key="3">
    <source>
        <dbReference type="PROSITE" id="PS50075"/>
    </source>
</evidence>
<name>B9XAN7_PEDPL</name>
<gene>
    <name evidence="4" type="ORF">Cflav_PD5707</name>
</gene>
<reference evidence="4 5" key="1">
    <citation type="journal article" date="2011" name="J. Bacteriol.">
        <title>Genome sequence of 'Pedosphaera parvula' Ellin514, an aerobic Verrucomicrobial isolate from pasture soil.</title>
        <authorList>
            <person name="Kant R."/>
            <person name="van Passel M.W."/>
            <person name="Sangwan P."/>
            <person name="Palva A."/>
            <person name="Lucas S."/>
            <person name="Copeland A."/>
            <person name="Lapidus A."/>
            <person name="Glavina Del Rio T."/>
            <person name="Dalin E."/>
            <person name="Tice H."/>
            <person name="Bruce D."/>
            <person name="Goodwin L."/>
            <person name="Pitluck S."/>
            <person name="Chertkov O."/>
            <person name="Larimer F.W."/>
            <person name="Land M.L."/>
            <person name="Hauser L."/>
            <person name="Brettin T.S."/>
            <person name="Detter J.C."/>
            <person name="Han S."/>
            <person name="de Vos W.M."/>
            <person name="Janssen P.H."/>
            <person name="Smidt H."/>
        </authorList>
    </citation>
    <scope>NUCLEOTIDE SEQUENCE [LARGE SCALE GENOMIC DNA]</scope>
    <source>
        <strain evidence="4 5">Ellin514</strain>
    </source>
</reference>
<dbReference type="PANTHER" id="PTHR45527:SF1">
    <property type="entry name" value="FATTY ACID SYNTHASE"/>
    <property type="match status" value="1"/>
</dbReference>
<dbReference type="GO" id="GO:0031177">
    <property type="term" value="F:phosphopantetheine binding"/>
    <property type="evidence" value="ECO:0007669"/>
    <property type="project" value="InterPro"/>
</dbReference>
<dbReference type="EMBL" id="ABOX02000002">
    <property type="protein sequence ID" value="EEF63072.1"/>
    <property type="molecule type" value="Genomic_DNA"/>
</dbReference>
<dbReference type="PANTHER" id="PTHR45527">
    <property type="entry name" value="NONRIBOSOMAL PEPTIDE SYNTHETASE"/>
    <property type="match status" value="1"/>
</dbReference>
<dbReference type="PROSITE" id="PS00455">
    <property type="entry name" value="AMP_BINDING"/>
    <property type="match status" value="1"/>
</dbReference>
<dbReference type="Pfam" id="PF00550">
    <property type="entry name" value="PP-binding"/>
    <property type="match status" value="1"/>
</dbReference>
<dbReference type="InterPro" id="IPR036736">
    <property type="entry name" value="ACP-like_sf"/>
</dbReference>
<dbReference type="Gene3D" id="2.30.38.10">
    <property type="entry name" value="Luciferase, Domain 3"/>
    <property type="match status" value="1"/>
</dbReference>
<dbReference type="GO" id="GO:0003824">
    <property type="term" value="F:catalytic activity"/>
    <property type="evidence" value="ECO:0007669"/>
    <property type="project" value="InterPro"/>
</dbReference>
<protein>
    <submittedName>
        <fullName evidence="4">Amino acid adenylation domain protein</fullName>
    </submittedName>
</protein>
<dbReference type="GO" id="GO:0005829">
    <property type="term" value="C:cytosol"/>
    <property type="evidence" value="ECO:0007669"/>
    <property type="project" value="TreeGrafter"/>
</dbReference>
<dbReference type="SUPFAM" id="SSF52777">
    <property type="entry name" value="CoA-dependent acyltransferases"/>
    <property type="match status" value="2"/>
</dbReference>
<evidence type="ECO:0000256" key="1">
    <source>
        <dbReference type="ARBA" id="ARBA00022450"/>
    </source>
</evidence>
<dbReference type="InterPro" id="IPR025110">
    <property type="entry name" value="AMP-bd_C"/>
</dbReference>
<comment type="caution">
    <text evidence="4">The sequence shown here is derived from an EMBL/GenBank/DDBJ whole genome shotgun (WGS) entry which is preliminary data.</text>
</comment>
<evidence type="ECO:0000256" key="2">
    <source>
        <dbReference type="ARBA" id="ARBA00022553"/>
    </source>
</evidence>
<keyword evidence="2" id="KW-0597">Phosphoprotein</keyword>